<dbReference type="Pfam" id="PF00535">
    <property type="entry name" value="Glycos_transf_2"/>
    <property type="match status" value="1"/>
</dbReference>
<dbReference type="PANTHER" id="PTHR22916:SF3">
    <property type="entry name" value="UDP-GLCNAC:BETAGAL BETA-1,3-N-ACETYLGLUCOSAMINYLTRANSFERASE-LIKE PROTEIN 1"/>
    <property type="match status" value="1"/>
</dbReference>
<dbReference type="InterPro" id="IPR001173">
    <property type="entry name" value="Glyco_trans_2-like"/>
</dbReference>
<feature type="domain" description="Glycosyltransferase 2-like" evidence="1">
    <location>
        <begin position="7"/>
        <end position="163"/>
    </location>
</feature>
<sequence>MKQPNVSIITPSYNRGHLIEDTIKSVISQSYKNIEYIIVDGESTDNTLEILEKYKKKSQLYYVSEKDSGMYYAINKGINMAQGDIIAYLNSDDRYFPWTVQTAVEAFQNNDGIDMIYGDSFVVDTLTKKNRLNIYASHKKYWLPTGGIICQPTVFLRKNVFEKAGFFNTEFRYLADCEFWLRVNKIMADRIIKIDEVLAAEYNHPGTIRHTFQEGIKIEKEKLMLLYGKEYFWRKIRLFILRLYIERKLWKFIIINLTNHIIPYKSWRNFLSAYNANFNLFYYFLRKLYHLPSYVKRVRKGERMF</sequence>
<dbReference type="CDD" id="cd06433">
    <property type="entry name" value="GT_2_WfgS_like"/>
    <property type="match status" value="1"/>
</dbReference>
<dbReference type="PANTHER" id="PTHR22916">
    <property type="entry name" value="GLYCOSYLTRANSFERASE"/>
    <property type="match status" value="1"/>
</dbReference>
<accession>A0A419DGA3</accession>
<keyword evidence="2" id="KW-0808">Transferase</keyword>
<organism evidence="2 3">
    <name type="scientific">candidate division WS5 bacterium</name>
    <dbReference type="NCBI Taxonomy" id="2093353"/>
    <lineage>
        <taxon>Bacteria</taxon>
        <taxon>candidate division WS5</taxon>
    </lineage>
</organism>
<evidence type="ECO:0000313" key="2">
    <source>
        <dbReference type="EMBL" id="RJO62163.1"/>
    </source>
</evidence>
<reference evidence="2 3" key="1">
    <citation type="journal article" date="2017" name="ISME J.">
        <title>Energy and carbon metabolisms in a deep terrestrial subsurface fluid microbial community.</title>
        <authorList>
            <person name="Momper L."/>
            <person name="Jungbluth S.P."/>
            <person name="Lee M.D."/>
            <person name="Amend J.P."/>
        </authorList>
    </citation>
    <scope>NUCLEOTIDE SEQUENCE [LARGE SCALE GENOMIC DNA]</scope>
    <source>
        <strain evidence="2">SURF_29</strain>
    </source>
</reference>
<dbReference type="Gene3D" id="3.90.550.10">
    <property type="entry name" value="Spore Coat Polysaccharide Biosynthesis Protein SpsA, Chain A"/>
    <property type="match status" value="1"/>
</dbReference>
<name>A0A419DGA3_9BACT</name>
<proteinExistence type="predicted"/>
<gene>
    <name evidence="2" type="ORF">C4544_00640</name>
</gene>
<evidence type="ECO:0000313" key="3">
    <source>
        <dbReference type="Proteomes" id="UP000285655"/>
    </source>
</evidence>
<dbReference type="SUPFAM" id="SSF53448">
    <property type="entry name" value="Nucleotide-diphospho-sugar transferases"/>
    <property type="match status" value="1"/>
</dbReference>
<dbReference type="InterPro" id="IPR029044">
    <property type="entry name" value="Nucleotide-diphossugar_trans"/>
</dbReference>
<protein>
    <submittedName>
        <fullName evidence="2">Glycosyltransferase</fullName>
    </submittedName>
</protein>
<dbReference type="EMBL" id="QZJW01000003">
    <property type="protein sequence ID" value="RJO62163.1"/>
    <property type="molecule type" value="Genomic_DNA"/>
</dbReference>
<comment type="caution">
    <text evidence="2">The sequence shown here is derived from an EMBL/GenBank/DDBJ whole genome shotgun (WGS) entry which is preliminary data.</text>
</comment>
<dbReference type="Proteomes" id="UP000285655">
    <property type="component" value="Unassembled WGS sequence"/>
</dbReference>
<dbReference type="AlphaFoldDB" id="A0A419DGA3"/>
<dbReference type="GO" id="GO:0016758">
    <property type="term" value="F:hexosyltransferase activity"/>
    <property type="evidence" value="ECO:0007669"/>
    <property type="project" value="UniProtKB-ARBA"/>
</dbReference>
<evidence type="ECO:0000259" key="1">
    <source>
        <dbReference type="Pfam" id="PF00535"/>
    </source>
</evidence>